<dbReference type="AlphaFoldDB" id="A0A7K0BWQ4"/>
<comment type="caution">
    <text evidence="1">The sequence shown here is derived from an EMBL/GenBank/DDBJ whole genome shotgun (WGS) entry which is preliminary data.</text>
</comment>
<accession>A0A7K0BWQ4</accession>
<keyword evidence="2" id="KW-1185">Reference proteome</keyword>
<evidence type="ECO:0000313" key="2">
    <source>
        <dbReference type="Proteomes" id="UP000487268"/>
    </source>
</evidence>
<dbReference type="Proteomes" id="UP000487268">
    <property type="component" value="Unassembled WGS sequence"/>
</dbReference>
<dbReference type="RefSeq" id="WP_153533723.1">
    <property type="nucleotide sequence ID" value="NZ_WEGH01000002.1"/>
</dbReference>
<protein>
    <submittedName>
        <fullName evidence="1">Uncharacterized protein</fullName>
    </submittedName>
</protein>
<gene>
    <name evidence="1" type="ORF">ACRB68_36740</name>
</gene>
<name>A0A7K0BWQ4_9ACTN</name>
<reference evidence="1 2" key="1">
    <citation type="submission" date="2019-10" db="EMBL/GenBank/DDBJ databases">
        <title>Actinomadura rubteroloni sp. nov. and Actinomadura macrotermitis sp. nov., isolated from the gut of fungus growing-termite Macrotermes natalensis.</title>
        <authorList>
            <person name="Benndorf R."/>
            <person name="Martin K."/>
            <person name="Kuefner M."/>
            <person name="De Beer W."/>
            <person name="Kaster A.-K."/>
            <person name="Vollmers J."/>
            <person name="Poulsen M."/>
            <person name="Beemelmanns C."/>
        </authorList>
    </citation>
    <scope>NUCLEOTIDE SEQUENCE [LARGE SCALE GENOMIC DNA]</scope>
    <source>
        <strain evidence="1 2">RB68</strain>
    </source>
</reference>
<sequence length="55" mass="6308">MTPPSVWLARLRTAFPTWGFVHDPGRGVWTAVRGRHEFVQARSAIELYTALEGRR</sequence>
<proteinExistence type="predicted"/>
<dbReference type="EMBL" id="WEGH01000002">
    <property type="protein sequence ID" value="MQY05597.1"/>
    <property type="molecule type" value="Genomic_DNA"/>
</dbReference>
<organism evidence="1 2">
    <name type="scientific">Actinomadura macrotermitis</name>
    <dbReference type="NCBI Taxonomy" id="2585200"/>
    <lineage>
        <taxon>Bacteria</taxon>
        <taxon>Bacillati</taxon>
        <taxon>Actinomycetota</taxon>
        <taxon>Actinomycetes</taxon>
        <taxon>Streptosporangiales</taxon>
        <taxon>Thermomonosporaceae</taxon>
        <taxon>Actinomadura</taxon>
    </lineage>
</organism>
<dbReference type="OrthoDB" id="3483839at2"/>
<evidence type="ECO:0000313" key="1">
    <source>
        <dbReference type="EMBL" id="MQY05597.1"/>
    </source>
</evidence>